<evidence type="ECO:0000313" key="1">
    <source>
        <dbReference type="EMBL" id="KAH9796397.1"/>
    </source>
</evidence>
<reference evidence="2" key="1">
    <citation type="journal article" date="2023" name="Hortic. Res.">
        <title>A chromosome-level phased genome enabling allele-level studies in sweet orange: a case study on citrus Huanglongbing tolerance.</title>
        <authorList>
            <person name="Wu B."/>
            <person name="Yu Q."/>
            <person name="Deng Z."/>
            <person name="Duan Y."/>
            <person name="Luo F."/>
            <person name="Gmitter F. Jr."/>
        </authorList>
    </citation>
    <scope>NUCLEOTIDE SEQUENCE [LARGE SCALE GENOMIC DNA]</scope>
    <source>
        <strain evidence="2">cv. Valencia</strain>
    </source>
</reference>
<sequence>MDPTIYFTLLLFLLPLYLILRRKTSKQLPPGSFGLPIIGHSLSFLRAMHTDTVEQWFQRRIKKYGPIYKLSLFGTPGVFIHGQAANKFIYTCDSDTVVPHQPPSFKMICGERNILELNGEEHKRIRGALMSFLKPEVLKQYVGKMDEEIRKHLEIHWHGKQKIKVMPSMKTLTFNIMSSLLFGIEQGASRDALIELIQQISNGSVSLPINIPFTCFHRGLRARAKFRTMIMDLIKQRRAALKNETALPQQDLITCLLNIQNNDNSIILSDEEIVNNVIVLMIAGHDTSSILITFLVRLLANDPTVYATISKEQEEIAKNKASGELLTWNDLANMKYTWRVALETLRIYPPVYGAFKKVLKDFEYEGYTIPKGWQIVLASCMTHMDEQIFPDPSKFDPTRFEKQASIPPYSFVAFGGGPRICPGYEFARIETLTTIHYLVTKFTWKISCLDNFTRNPENGFKIELKEYGPISKLSLLVTPTVYIYGQAANKFVYTCDDNALANQQPSLIRRIYGERSITGLGVDEHKRLRGALESFFKPEVLKQYVGKMDEDIRKHLNMHWHGKQKVAVLNRQFAHQNMPLISFSTSVTHMDDHIFPDPSVKVWSPSLPGSIKVALWHSDPSLPRSIKVALWLSEEGHGSVQDMSLQELKI</sequence>
<protein>
    <submittedName>
        <fullName evidence="1">Taxane 13-alpha-hydroxylase</fullName>
    </submittedName>
</protein>
<comment type="caution">
    <text evidence="1">The sequence shown here is derived from an EMBL/GenBank/DDBJ whole genome shotgun (WGS) entry which is preliminary data.</text>
</comment>
<organism evidence="1 2">
    <name type="scientific">Citrus sinensis</name>
    <name type="common">Sweet orange</name>
    <name type="synonym">Citrus aurantium var. sinensis</name>
    <dbReference type="NCBI Taxonomy" id="2711"/>
    <lineage>
        <taxon>Eukaryota</taxon>
        <taxon>Viridiplantae</taxon>
        <taxon>Streptophyta</taxon>
        <taxon>Embryophyta</taxon>
        <taxon>Tracheophyta</taxon>
        <taxon>Spermatophyta</taxon>
        <taxon>Magnoliopsida</taxon>
        <taxon>eudicotyledons</taxon>
        <taxon>Gunneridae</taxon>
        <taxon>Pentapetalae</taxon>
        <taxon>rosids</taxon>
        <taxon>malvids</taxon>
        <taxon>Sapindales</taxon>
        <taxon>Rutaceae</taxon>
        <taxon>Aurantioideae</taxon>
        <taxon>Citrus</taxon>
    </lineage>
</organism>
<evidence type="ECO:0000313" key="2">
    <source>
        <dbReference type="Proteomes" id="UP000829398"/>
    </source>
</evidence>
<name>A0ACB8NE14_CITSI</name>
<gene>
    <name evidence="1" type="ORF">KPL71_005519</name>
</gene>
<accession>A0ACB8NE14</accession>
<dbReference type="EMBL" id="CM039171">
    <property type="protein sequence ID" value="KAH9796397.1"/>
    <property type="molecule type" value="Genomic_DNA"/>
</dbReference>
<keyword evidence="2" id="KW-1185">Reference proteome</keyword>
<dbReference type="Proteomes" id="UP000829398">
    <property type="component" value="Chromosome 2"/>
</dbReference>
<proteinExistence type="predicted"/>